<evidence type="ECO:0000259" key="10">
    <source>
        <dbReference type="Pfam" id="PF21088"/>
    </source>
</evidence>
<evidence type="ECO:0000313" key="11">
    <source>
        <dbReference type="EMBL" id="UZW76528.1"/>
    </source>
</evidence>
<protein>
    <submittedName>
        <fullName evidence="11">Mechanosensitive ion channel family protein</fullName>
    </submittedName>
</protein>
<dbReference type="Gene3D" id="3.30.70.100">
    <property type="match status" value="1"/>
</dbReference>
<evidence type="ECO:0000256" key="1">
    <source>
        <dbReference type="ARBA" id="ARBA00004651"/>
    </source>
</evidence>
<dbReference type="InterPro" id="IPR049142">
    <property type="entry name" value="MS_channel_1st"/>
</dbReference>
<keyword evidence="3" id="KW-1003">Cell membrane</keyword>
<dbReference type="GO" id="GO:0008381">
    <property type="term" value="F:mechanosensitive monoatomic ion channel activity"/>
    <property type="evidence" value="ECO:0007669"/>
    <property type="project" value="UniProtKB-ARBA"/>
</dbReference>
<dbReference type="Gene3D" id="2.30.30.60">
    <property type="match status" value="1"/>
</dbReference>
<dbReference type="Gene3D" id="1.10.287.1260">
    <property type="match status" value="1"/>
</dbReference>
<accession>A0A9E8HKW9</accession>
<dbReference type="GO" id="GO:0005886">
    <property type="term" value="C:plasma membrane"/>
    <property type="evidence" value="ECO:0007669"/>
    <property type="project" value="UniProtKB-SubCell"/>
</dbReference>
<dbReference type="PROSITE" id="PS01246">
    <property type="entry name" value="UPF0003"/>
    <property type="match status" value="1"/>
</dbReference>
<evidence type="ECO:0000256" key="4">
    <source>
        <dbReference type="ARBA" id="ARBA00022692"/>
    </source>
</evidence>
<dbReference type="InterPro" id="IPR010920">
    <property type="entry name" value="LSM_dom_sf"/>
</dbReference>
<dbReference type="InterPro" id="IPR045042">
    <property type="entry name" value="YnaI-like"/>
</dbReference>
<evidence type="ECO:0000256" key="2">
    <source>
        <dbReference type="ARBA" id="ARBA00008017"/>
    </source>
</evidence>
<reference evidence="11" key="1">
    <citation type="submission" date="2022-07" db="EMBL/GenBank/DDBJ databases">
        <title>Alkalimarinus sp. nov., isolated from gut of a Alitta virens.</title>
        <authorList>
            <person name="Yang A.I."/>
            <person name="Shin N.-R."/>
        </authorList>
    </citation>
    <scope>NUCLEOTIDE SEQUENCE</scope>
    <source>
        <strain evidence="11">FA028</strain>
    </source>
</reference>
<dbReference type="Pfam" id="PF21082">
    <property type="entry name" value="MS_channel_3rd"/>
    <property type="match status" value="1"/>
</dbReference>
<gene>
    <name evidence="11" type="ORF">NNL22_08085</name>
</gene>
<dbReference type="InterPro" id="IPR049278">
    <property type="entry name" value="MS_channel_C"/>
</dbReference>
<evidence type="ECO:0000256" key="5">
    <source>
        <dbReference type="ARBA" id="ARBA00022989"/>
    </source>
</evidence>
<dbReference type="Pfam" id="PF21088">
    <property type="entry name" value="MS_channel_1st"/>
    <property type="match status" value="1"/>
</dbReference>
<feature type="domain" description="Mechanosensitive ion channel MscS C-terminal" evidence="9">
    <location>
        <begin position="265"/>
        <end position="349"/>
    </location>
</feature>
<evidence type="ECO:0000256" key="6">
    <source>
        <dbReference type="ARBA" id="ARBA00023136"/>
    </source>
</evidence>
<dbReference type="EMBL" id="CP101527">
    <property type="protein sequence ID" value="UZW76528.1"/>
    <property type="molecule type" value="Genomic_DNA"/>
</dbReference>
<evidence type="ECO:0000259" key="9">
    <source>
        <dbReference type="Pfam" id="PF21082"/>
    </source>
</evidence>
<keyword evidence="6 7" id="KW-0472">Membrane</keyword>
<dbReference type="InterPro" id="IPR006686">
    <property type="entry name" value="MscS_channel_CS"/>
</dbReference>
<dbReference type="PANTHER" id="PTHR43634">
    <property type="entry name" value="OW CONDUCTANCE MECHANOSENSITIVE CHANNEL"/>
    <property type="match status" value="1"/>
</dbReference>
<dbReference type="SUPFAM" id="SSF82861">
    <property type="entry name" value="Mechanosensitive channel protein MscS (YggB), transmembrane region"/>
    <property type="match status" value="1"/>
</dbReference>
<organism evidence="11 12">
    <name type="scientific">Alkalimarinus sediminis</name>
    <dbReference type="NCBI Taxonomy" id="1632866"/>
    <lineage>
        <taxon>Bacteria</taxon>
        <taxon>Pseudomonadati</taxon>
        <taxon>Pseudomonadota</taxon>
        <taxon>Gammaproteobacteria</taxon>
        <taxon>Alteromonadales</taxon>
        <taxon>Alteromonadaceae</taxon>
        <taxon>Alkalimarinus</taxon>
    </lineage>
</organism>
<feature type="transmembrane region" description="Helical" evidence="7">
    <location>
        <begin position="20"/>
        <end position="39"/>
    </location>
</feature>
<dbReference type="SUPFAM" id="SSF82689">
    <property type="entry name" value="Mechanosensitive channel protein MscS (YggB), C-terminal domain"/>
    <property type="match status" value="1"/>
</dbReference>
<dbReference type="Proteomes" id="UP001164472">
    <property type="component" value="Chromosome"/>
</dbReference>
<dbReference type="AlphaFoldDB" id="A0A9E8HKW9"/>
<sequence>MDFSVIDQWFESIDFGDEAYRGMFQIFAVVLATAILSFISNKVFSQVEKQFNKTRNLWDDTLLHAGRKPASYLIWLLGLSVAAHTANKYSEAEIFAIVGPIREIGVIALLALFIVRFISGAEKIVVSPEKMKEPMDATTVSAMGKLLRASVLITAGLIVLQTLGYSVSGVLAFGGIGGIAVGFAAKDLLANFFGGLMVYLDRPFKVGDWVRSPDKNIEGTVEHIGWRLTTIRTFDKRPLYVPNATFTSISVQNPSRMSHRRIYETIGVRYQDGSSVSNIIAKVKQMLIEHDEIDSTQTLIVNFNAFAACSLDFFIYTFTKTTNWIEYHEVKQDVLLKIMAIIEEEGAEFAFPTTTVHLPDEMKISTTSPEFAGITTNSK</sequence>
<dbReference type="InterPro" id="IPR011014">
    <property type="entry name" value="MscS_channel_TM-2"/>
</dbReference>
<evidence type="ECO:0000313" key="12">
    <source>
        <dbReference type="Proteomes" id="UP001164472"/>
    </source>
</evidence>
<dbReference type="InterPro" id="IPR006685">
    <property type="entry name" value="MscS_channel_2nd"/>
</dbReference>
<name>A0A9E8HKW9_9ALTE</name>
<evidence type="ECO:0000256" key="7">
    <source>
        <dbReference type="SAM" id="Phobius"/>
    </source>
</evidence>
<keyword evidence="12" id="KW-1185">Reference proteome</keyword>
<dbReference type="RefSeq" id="WP_251811730.1">
    <property type="nucleotide sequence ID" value="NZ_CP101527.1"/>
</dbReference>
<dbReference type="SUPFAM" id="SSF50182">
    <property type="entry name" value="Sm-like ribonucleoproteins"/>
    <property type="match status" value="1"/>
</dbReference>
<dbReference type="KEGG" id="asem:NNL22_08085"/>
<feature type="domain" description="Mechanosensitive ion channel transmembrane helices 2/3" evidence="10">
    <location>
        <begin position="145"/>
        <end position="186"/>
    </location>
</feature>
<feature type="domain" description="Mechanosensitive ion channel MscS" evidence="8">
    <location>
        <begin position="187"/>
        <end position="256"/>
    </location>
</feature>
<comment type="subcellular location">
    <subcellularLocation>
        <location evidence="1">Cell membrane</location>
        <topology evidence="1">Multi-pass membrane protein</topology>
    </subcellularLocation>
</comment>
<evidence type="ECO:0000259" key="8">
    <source>
        <dbReference type="Pfam" id="PF00924"/>
    </source>
</evidence>
<dbReference type="Pfam" id="PF00924">
    <property type="entry name" value="MS_channel_2nd"/>
    <property type="match status" value="1"/>
</dbReference>
<proteinExistence type="inferred from homology"/>
<dbReference type="InterPro" id="IPR011066">
    <property type="entry name" value="MscS_channel_C_sf"/>
</dbReference>
<keyword evidence="4 7" id="KW-0812">Transmembrane</keyword>
<feature type="transmembrane region" description="Helical" evidence="7">
    <location>
        <begin position="171"/>
        <end position="200"/>
    </location>
</feature>
<dbReference type="InterPro" id="IPR023408">
    <property type="entry name" value="MscS_beta-dom_sf"/>
</dbReference>
<comment type="similarity">
    <text evidence="2">Belongs to the MscS (TC 1.A.23) family.</text>
</comment>
<evidence type="ECO:0000256" key="3">
    <source>
        <dbReference type="ARBA" id="ARBA00022475"/>
    </source>
</evidence>
<keyword evidence="5 7" id="KW-1133">Transmembrane helix</keyword>
<dbReference type="PANTHER" id="PTHR43634:SF2">
    <property type="entry name" value="LOW CONDUCTANCE MECHANOSENSITIVE CHANNEL YNAI"/>
    <property type="match status" value="1"/>
</dbReference>